<dbReference type="AlphaFoldDB" id="A0A344PGG8"/>
<dbReference type="NCBIfam" id="NF004347">
    <property type="entry name" value="PRK05728.1-4"/>
    <property type="match status" value="1"/>
</dbReference>
<dbReference type="GO" id="GO:0003677">
    <property type="term" value="F:DNA binding"/>
    <property type="evidence" value="ECO:0007669"/>
    <property type="project" value="InterPro"/>
</dbReference>
<dbReference type="InterPro" id="IPR007459">
    <property type="entry name" value="DNA_pol3_chi"/>
</dbReference>
<dbReference type="RefSeq" id="WP_114074793.1">
    <property type="nucleotide sequence ID" value="NZ_CP030918.1"/>
</dbReference>
<dbReference type="InterPro" id="IPR036768">
    <property type="entry name" value="PolIII_chi_sf"/>
</dbReference>
<name>A0A344PGG8_9RHOB</name>
<sequence length="163" mass="17305">MGAALFYQLTRQPAEDLVPILIDKALAQGWRVELRGTAEARLARFDDLLWAGDGFVPHARAGGPHDARQPVLLTLASGASEMATSPGPAANAPDCIVTLDGAEVSADECGRLARVCILFDGSDSAALGRARSQWRGLTAAGVTAEYWSDESGGWRRQARSGER</sequence>
<dbReference type="OrthoDB" id="9795973at2"/>
<reference evidence="2" key="1">
    <citation type="submission" date="2018-07" db="EMBL/GenBank/DDBJ databases">
        <title>Genome sequencing of Paracoccus sp. SC2-6.</title>
        <authorList>
            <person name="Heo J."/>
            <person name="Kim S.-J."/>
            <person name="Kwon S.-W."/>
        </authorList>
    </citation>
    <scope>NUCLEOTIDE SEQUENCE [LARGE SCALE GENOMIC DNA]</scope>
    <source>
        <strain evidence="2">SC2-6</strain>
    </source>
</reference>
<keyword evidence="2" id="KW-1185">Reference proteome</keyword>
<dbReference type="GO" id="GO:0032298">
    <property type="term" value="P:positive regulation of DNA-templated DNA replication initiation"/>
    <property type="evidence" value="ECO:0007669"/>
    <property type="project" value="TreeGrafter"/>
</dbReference>
<dbReference type="PANTHER" id="PTHR38767:SF1">
    <property type="entry name" value="DNA POLYMERASE III SUBUNIT CHI"/>
    <property type="match status" value="1"/>
</dbReference>
<evidence type="ECO:0000313" key="2">
    <source>
        <dbReference type="Proteomes" id="UP000252023"/>
    </source>
</evidence>
<dbReference type="KEGG" id="pars:DRW48_01050"/>
<dbReference type="SUPFAM" id="SSF102400">
    <property type="entry name" value="DNA polymerase III chi subunit"/>
    <property type="match status" value="1"/>
</dbReference>
<organism evidence="1 2">
    <name type="scientific">Paracoccus suum</name>
    <dbReference type="NCBI Taxonomy" id="2259340"/>
    <lineage>
        <taxon>Bacteria</taxon>
        <taxon>Pseudomonadati</taxon>
        <taxon>Pseudomonadota</taxon>
        <taxon>Alphaproteobacteria</taxon>
        <taxon>Rhodobacterales</taxon>
        <taxon>Paracoccaceae</taxon>
        <taxon>Paracoccus</taxon>
    </lineage>
</organism>
<gene>
    <name evidence="1" type="ORF">DRW48_01050</name>
</gene>
<dbReference type="Proteomes" id="UP000252023">
    <property type="component" value="Chromosome"/>
</dbReference>
<proteinExistence type="predicted"/>
<dbReference type="Pfam" id="PF04364">
    <property type="entry name" value="DNA_pol3_chi"/>
    <property type="match status" value="1"/>
</dbReference>
<protein>
    <submittedName>
        <fullName evidence="1">DNA polymerase III subunit chi</fullName>
    </submittedName>
</protein>
<dbReference type="GO" id="GO:0003887">
    <property type="term" value="F:DNA-directed DNA polymerase activity"/>
    <property type="evidence" value="ECO:0007669"/>
    <property type="project" value="InterPro"/>
</dbReference>
<dbReference type="EMBL" id="CP030918">
    <property type="protein sequence ID" value="AXC48473.1"/>
    <property type="molecule type" value="Genomic_DNA"/>
</dbReference>
<accession>A0A344PGG8</accession>
<dbReference type="PANTHER" id="PTHR38767">
    <property type="entry name" value="DNA POLYMERASE III SUBUNIT CHI"/>
    <property type="match status" value="1"/>
</dbReference>
<evidence type="ECO:0000313" key="1">
    <source>
        <dbReference type="EMBL" id="AXC48473.1"/>
    </source>
</evidence>
<dbReference type="Gene3D" id="3.40.50.10110">
    <property type="entry name" value="DNA polymerase III subunit chi"/>
    <property type="match status" value="1"/>
</dbReference>
<dbReference type="GO" id="GO:0006260">
    <property type="term" value="P:DNA replication"/>
    <property type="evidence" value="ECO:0007669"/>
    <property type="project" value="InterPro"/>
</dbReference>